<gene>
    <name evidence="3" type="ORF">ERS137965_01517</name>
</gene>
<name>A0A0T9TNP7_YERAL</name>
<feature type="compositionally biased region" description="Polar residues" evidence="1">
    <location>
        <begin position="8"/>
        <end position="20"/>
    </location>
</feature>
<dbReference type="RefSeq" id="WP_049596064.1">
    <property type="nucleotide sequence ID" value="NZ_CABHQE010000055.1"/>
</dbReference>
<dbReference type="eggNOG" id="COG4104">
    <property type="taxonomic scope" value="Bacteria"/>
</dbReference>
<feature type="region of interest" description="Disordered" evidence="1">
    <location>
        <begin position="1"/>
        <end position="22"/>
    </location>
</feature>
<dbReference type="STRING" id="1453495.AT01_4"/>
<keyword evidence="2" id="KW-0812">Transmembrane</keyword>
<feature type="transmembrane region" description="Helical" evidence="2">
    <location>
        <begin position="217"/>
        <end position="248"/>
    </location>
</feature>
<keyword evidence="2" id="KW-0472">Membrane</keyword>
<evidence type="ECO:0000256" key="1">
    <source>
        <dbReference type="SAM" id="MobiDB-lite"/>
    </source>
</evidence>
<accession>A0A0T9TNP7</accession>
<organism evidence="3 4">
    <name type="scientific">Yersinia aldovae</name>
    <dbReference type="NCBI Taxonomy" id="29483"/>
    <lineage>
        <taxon>Bacteria</taxon>
        <taxon>Pseudomonadati</taxon>
        <taxon>Pseudomonadota</taxon>
        <taxon>Gammaproteobacteria</taxon>
        <taxon>Enterobacterales</taxon>
        <taxon>Yersiniaceae</taxon>
        <taxon>Yersinia</taxon>
    </lineage>
</organism>
<evidence type="ECO:0000256" key="2">
    <source>
        <dbReference type="SAM" id="Phobius"/>
    </source>
</evidence>
<proteinExistence type="predicted"/>
<reference evidence="3 4" key="1">
    <citation type="submission" date="2015-03" db="EMBL/GenBank/DDBJ databases">
        <authorList>
            <person name="Murphy D."/>
        </authorList>
    </citation>
    <scope>NUCLEOTIDE SEQUENCE [LARGE SCALE GENOMIC DNA]</scope>
    <source>
        <strain evidence="3 4">IP06005</strain>
    </source>
</reference>
<protein>
    <submittedName>
        <fullName evidence="3">Membrane protein</fullName>
    </submittedName>
</protein>
<dbReference type="AlphaFoldDB" id="A0A0T9TNP7"/>
<evidence type="ECO:0000313" key="3">
    <source>
        <dbReference type="EMBL" id="CNK93714.1"/>
    </source>
</evidence>
<dbReference type="Proteomes" id="UP000041595">
    <property type="component" value="Unassembled WGS sequence"/>
</dbReference>
<evidence type="ECO:0000313" key="4">
    <source>
        <dbReference type="Proteomes" id="UP000041595"/>
    </source>
</evidence>
<keyword evidence="2" id="KW-1133">Transmembrane helix</keyword>
<dbReference type="EMBL" id="CQEJ01000007">
    <property type="protein sequence ID" value="CNK93714.1"/>
    <property type="molecule type" value="Genomic_DNA"/>
</dbReference>
<sequence length="290" mass="31661">MTERTYPNYLTGNSPTTPTRSGYAASARRLAEEKLYTCINTNKHHIMLLTKEESYDVLECLGEFGRDGSQPEGLFSDIAPEDVWNYAEQTATYSGNAKDLYSAADLVRKLGGFGIAATIYVGLNGEQFIKISGYPGIRKILNGTRYKLNNVKIVQIGLETSGINNAIVSGARWNIYASLAFRTVELIFSDKYDTADFLGDITADMAKTIIVAAGTRAFSFLIVAGTATSIGLTFFAVAIVLVVVTFALNEIDKEYGLSEKIIAKIRELEARSPSASDKLGMNSQLLNKNI</sequence>